<proteinExistence type="predicted"/>
<keyword evidence="1" id="KW-0472">Membrane</keyword>
<dbReference type="EMBL" id="CAJNOM010000032">
    <property type="protein sequence ID" value="CAF0862836.1"/>
    <property type="molecule type" value="Genomic_DNA"/>
</dbReference>
<keyword evidence="1" id="KW-1133">Transmembrane helix</keyword>
<accession>A0A813P9R2</accession>
<evidence type="ECO:0000313" key="4">
    <source>
        <dbReference type="Proteomes" id="UP000663832"/>
    </source>
</evidence>
<evidence type="ECO:0000256" key="1">
    <source>
        <dbReference type="SAM" id="Phobius"/>
    </source>
</evidence>
<comment type="caution">
    <text evidence="2">The sequence shown here is derived from an EMBL/GenBank/DDBJ whole genome shotgun (WGS) entry which is preliminary data.</text>
</comment>
<dbReference type="PANTHER" id="PTHR33444:SF2">
    <property type="entry name" value="MARVEL DOMAIN-CONTAINING PROTEIN"/>
    <property type="match status" value="1"/>
</dbReference>
<gene>
    <name evidence="2" type="ORF">BJG266_LOCUS2357</name>
    <name evidence="3" type="ORF">QVE165_LOCUS7464</name>
</gene>
<feature type="transmembrane region" description="Helical" evidence="1">
    <location>
        <begin position="110"/>
        <end position="142"/>
    </location>
</feature>
<feature type="transmembrane region" description="Helical" evidence="1">
    <location>
        <begin position="41"/>
        <end position="64"/>
    </location>
</feature>
<dbReference type="OrthoDB" id="10048857at2759"/>
<reference evidence="2" key="1">
    <citation type="submission" date="2021-02" db="EMBL/GenBank/DDBJ databases">
        <authorList>
            <person name="Nowell W R."/>
        </authorList>
    </citation>
    <scope>NUCLEOTIDE SEQUENCE</scope>
</reference>
<dbReference type="Proteomes" id="UP000663877">
    <property type="component" value="Unassembled WGS sequence"/>
</dbReference>
<dbReference type="InterPro" id="IPR040350">
    <property type="entry name" value="TMEM272"/>
</dbReference>
<dbReference type="EMBL" id="CAJNOI010000005">
    <property type="protein sequence ID" value="CAF0749527.1"/>
    <property type="molecule type" value="Genomic_DNA"/>
</dbReference>
<protein>
    <submittedName>
        <fullName evidence="2">Uncharacterized protein</fullName>
    </submittedName>
</protein>
<organism evidence="2 5">
    <name type="scientific">Adineta steineri</name>
    <dbReference type="NCBI Taxonomy" id="433720"/>
    <lineage>
        <taxon>Eukaryota</taxon>
        <taxon>Metazoa</taxon>
        <taxon>Spiralia</taxon>
        <taxon>Gnathifera</taxon>
        <taxon>Rotifera</taxon>
        <taxon>Eurotatoria</taxon>
        <taxon>Bdelloidea</taxon>
        <taxon>Adinetida</taxon>
        <taxon>Adinetidae</taxon>
        <taxon>Adineta</taxon>
    </lineage>
</organism>
<feature type="transmembrane region" description="Helical" evidence="1">
    <location>
        <begin position="76"/>
        <end position="104"/>
    </location>
</feature>
<keyword evidence="4" id="KW-1185">Reference proteome</keyword>
<sequence>MEQELPLQSDSNTKTNRETNHVMLSHPWIRLLLIGTTVKSILGLIILFLLLIVSIVVLAVGCLFRQSQHCLIEPRLSLFLIIAGIGSIEWIILSIILSTITIVLPYIRSFFLAVFIIFIASIILIINLFLFVWVICGSVWTLQVLDTVQYKTPDKNTYCQRTLHHFTLGYLILTYVLTALQCLNDFFNVMDDKRAVSVVDESNVGEQRCADKEVFFICWWC</sequence>
<evidence type="ECO:0000313" key="5">
    <source>
        <dbReference type="Proteomes" id="UP000663877"/>
    </source>
</evidence>
<keyword evidence="1" id="KW-0812">Transmembrane</keyword>
<dbReference type="Proteomes" id="UP000663832">
    <property type="component" value="Unassembled WGS sequence"/>
</dbReference>
<feature type="transmembrane region" description="Helical" evidence="1">
    <location>
        <begin position="163"/>
        <end position="180"/>
    </location>
</feature>
<evidence type="ECO:0000313" key="3">
    <source>
        <dbReference type="EMBL" id="CAF0862836.1"/>
    </source>
</evidence>
<dbReference type="AlphaFoldDB" id="A0A813P9R2"/>
<evidence type="ECO:0000313" key="2">
    <source>
        <dbReference type="EMBL" id="CAF0749527.1"/>
    </source>
</evidence>
<name>A0A813P9R2_9BILA</name>
<dbReference type="PANTHER" id="PTHR33444">
    <property type="entry name" value="SI:DKEY-19B23.12-RELATED"/>
    <property type="match status" value="1"/>
</dbReference>